<gene>
    <name evidence="1" type="ORF">RM532_15540</name>
</gene>
<dbReference type="SUPFAM" id="SSF53756">
    <property type="entry name" value="UDP-Glycosyltransferase/glycogen phosphorylase"/>
    <property type="match status" value="1"/>
</dbReference>
<sequence length="50" mass="5362">MKISTVIGARPQFVKASVVSHAITHTEGLCESVIHTGQHFDANISDVILC</sequence>
<accession>A0ABU3C465</accession>
<organism evidence="1 2">
    <name type="scientific">Spectribacter hydrogenoxidans</name>
    <dbReference type="NCBI Taxonomy" id="3075608"/>
    <lineage>
        <taxon>Bacteria</taxon>
        <taxon>Pseudomonadati</taxon>
        <taxon>Pseudomonadota</taxon>
        <taxon>Gammaproteobacteria</taxon>
        <taxon>Salinisphaerales</taxon>
        <taxon>Salinisphaeraceae</taxon>
        <taxon>Spectribacter</taxon>
    </lineage>
</organism>
<protein>
    <recommendedName>
        <fullName evidence="3">UDP-N-acetylglucosamine 2-epimerase (Non-hydrolyzing)</fullName>
    </recommendedName>
</protein>
<name>A0ABU3C465_9GAMM</name>
<comment type="caution">
    <text evidence="1">The sequence shown here is derived from an EMBL/GenBank/DDBJ whole genome shotgun (WGS) entry which is preliminary data.</text>
</comment>
<reference evidence="1 2" key="1">
    <citation type="submission" date="2023-09" db="EMBL/GenBank/DDBJ databases">
        <authorList>
            <person name="Rey-Velasco X."/>
        </authorList>
    </citation>
    <scope>NUCLEOTIDE SEQUENCE [LARGE SCALE GENOMIC DNA]</scope>
    <source>
        <strain evidence="1 2">W335</strain>
    </source>
</reference>
<dbReference type="Proteomes" id="UP001251857">
    <property type="component" value="Unassembled WGS sequence"/>
</dbReference>
<evidence type="ECO:0000313" key="1">
    <source>
        <dbReference type="EMBL" id="MDT0636361.1"/>
    </source>
</evidence>
<dbReference type="EMBL" id="JAVRIB010000030">
    <property type="protein sequence ID" value="MDT0636361.1"/>
    <property type="molecule type" value="Genomic_DNA"/>
</dbReference>
<proteinExistence type="predicted"/>
<evidence type="ECO:0008006" key="3">
    <source>
        <dbReference type="Google" id="ProtNLM"/>
    </source>
</evidence>
<dbReference type="Gene3D" id="3.40.50.2000">
    <property type="entry name" value="Glycogen Phosphorylase B"/>
    <property type="match status" value="1"/>
</dbReference>
<keyword evidence="2" id="KW-1185">Reference proteome</keyword>
<evidence type="ECO:0000313" key="2">
    <source>
        <dbReference type="Proteomes" id="UP001251857"/>
    </source>
</evidence>